<evidence type="ECO:0000259" key="9">
    <source>
        <dbReference type="PROSITE" id="PS50929"/>
    </source>
</evidence>
<keyword evidence="6 7" id="KW-0472">Membrane</keyword>
<feature type="transmembrane region" description="Helical" evidence="7">
    <location>
        <begin position="238"/>
        <end position="258"/>
    </location>
</feature>
<dbReference type="STRING" id="207949.RED65_10499"/>
<sequence length="579" mass="63465">MLRWLWGFVGPYRSRLIVALIALVLTSALTLSLGQGVKLLVDEGFAAGSHEGLKDSLQIMLVLIVALALGAYFRFFMVSWIGERVVADIRKRLYGHLLTLTPSFFEDNLAGEIQSRVTTDTALLQTVIGSSLSFALRNVLIFVGGLVLMFISNLKLSLMVIAVVPLIVFPLIFIGRKVKRLSKQSQDEVASVGAWAGESLQNIKVVQAFTRESHVAEQFDQGAEQAFAVALQRIRYRAFLIALVMIMVMGAITAMLYVGGSDVISGELSAGDLSAFVFYAVMVAGSLAAVTEVYGELQRAAGAVERIRELLATQPTILDKGGETVVKDHSGSAAIELNNVSFAYPSRPDQWALQDVSLKIQAGQSTALVGPSGAGKSTLFDLLLHFREPQKGDIFINNQNIADYPLAMLRNMYALVPQNPVLFSSNVWDNIRFAKPDATDQEVIDACKAAHAYDFIMALPEQFDSFLGEQGVKLSGGQKQRIAIARAILRDPDVLLLDEATSALDAQSEFWVQQALNELMRDRTTLIIAHRLSTVRHVDQIALFDQGRITAVGNHSQLMQNSDLYKRLAELQFQGETEA</sequence>
<dbReference type="InterPro" id="IPR003439">
    <property type="entry name" value="ABC_transporter-like_ATP-bd"/>
</dbReference>
<dbReference type="Pfam" id="PF00664">
    <property type="entry name" value="ABC_membrane"/>
    <property type="match status" value="1"/>
</dbReference>
<dbReference type="PROSITE" id="PS50893">
    <property type="entry name" value="ABC_TRANSPORTER_2"/>
    <property type="match status" value="1"/>
</dbReference>
<feature type="transmembrane region" description="Helical" evidence="7">
    <location>
        <begin position="270"/>
        <end position="290"/>
    </location>
</feature>
<dbReference type="AlphaFoldDB" id="Q1N5X6"/>
<dbReference type="SUPFAM" id="SSF90123">
    <property type="entry name" value="ABC transporter transmembrane region"/>
    <property type="match status" value="1"/>
</dbReference>
<feature type="domain" description="ABC transmembrane type-1" evidence="9">
    <location>
        <begin position="17"/>
        <end position="299"/>
    </location>
</feature>
<feature type="transmembrane region" description="Helical" evidence="7">
    <location>
        <begin position="157"/>
        <end position="175"/>
    </location>
</feature>
<dbReference type="NCBIfam" id="TIGR02204">
    <property type="entry name" value="MsbA_rel"/>
    <property type="match status" value="1"/>
</dbReference>
<dbReference type="InterPro" id="IPR039421">
    <property type="entry name" value="Type_1_exporter"/>
</dbReference>
<proteinExistence type="predicted"/>
<keyword evidence="2 7" id="KW-0812">Transmembrane</keyword>
<feature type="transmembrane region" description="Helical" evidence="7">
    <location>
        <begin position="134"/>
        <end position="151"/>
    </location>
</feature>
<dbReference type="InterPro" id="IPR011918">
    <property type="entry name" value="ABC_MsbA_ATP-bd"/>
</dbReference>
<keyword evidence="11" id="KW-1185">Reference proteome</keyword>
<evidence type="ECO:0000313" key="10">
    <source>
        <dbReference type="EMBL" id="EAT13816.1"/>
    </source>
</evidence>
<dbReference type="Gene3D" id="3.40.50.300">
    <property type="entry name" value="P-loop containing nucleotide triphosphate hydrolases"/>
    <property type="match status" value="1"/>
</dbReference>
<dbReference type="GO" id="GO:0015421">
    <property type="term" value="F:ABC-type oligopeptide transporter activity"/>
    <property type="evidence" value="ECO:0007669"/>
    <property type="project" value="TreeGrafter"/>
</dbReference>
<dbReference type="HOGENOM" id="CLU_000604_84_3_6"/>
<dbReference type="PANTHER" id="PTHR43394:SF1">
    <property type="entry name" value="ATP-BINDING CASSETTE SUB-FAMILY B MEMBER 10, MITOCHONDRIAL"/>
    <property type="match status" value="1"/>
</dbReference>
<dbReference type="SMART" id="SM00382">
    <property type="entry name" value="AAA"/>
    <property type="match status" value="1"/>
</dbReference>
<feature type="transmembrane region" description="Helical" evidence="7">
    <location>
        <begin position="58"/>
        <end position="82"/>
    </location>
</feature>
<dbReference type="OrthoDB" id="9806127at2"/>
<dbReference type="InterPro" id="IPR017871">
    <property type="entry name" value="ABC_transporter-like_CS"/>
</dbReference>
<gene>
    <name evidence="10" type="ORF">RED65_10499</name>
</gene>
<dbReference type="Proteomes" id="UP000004263">
    <property type="component" value="Unassembled WGS sequence"/>
</dbReference>
<feature type="domain" description="ABC transporter" evidence="8">
    <location>
        <begin position="335"/>
        <end position="571"/>
    </location>
</feature>
<evidence type="ECO:0000256" key="2">
    <source>
        <dbReference type="ARBA" id="ARBA00022692"/>
    </source>
</evidence>
<evidence type="ECO:0000259" key="8">
    <source>
        <dbReference type="PROSITE" id="PS50893"/>
    </source>
</evidence>
<keyword evidence="4 10" id="KW-0067">ATP-binding</keyword>
<dbReference type="InterPro" id="IPR036640">
    <property type="entry name" value="ABC1_TM_sf"/>
</dbReference>
<dbReference type="Gene3D" id="1.20.1560.10">
    <property type="entry name" value="ABC transporter type 1, transmembrane domain"/>
    <property type="match status" value="1"/>
</dbReference>
<protein>
    <submittedName>
        <fullName evidence="10">ABC transporter, ATP-binding/permease protein</fullName>
    </submittedName>
</protein>
<dbReference type="RefSeq" id="WP_007017237.1">
    <property type="nucleotide sequence ID" value="NZ_CH724113.1"/>
</dbReference>
<evidence type="ECO:0000256" key="1">
    <source>
        <dbReference type="ARBA" id="ARBA00004651"/>
    </source>
</evidence>
<dbReference type="PROSITE" id="PS00211">
    <property type="entry name" value="ABC_TRANSPORTER_1"/>
    <property type="match status" value="1"/>
</dbReference>
<evidence type="ECO:0000256" key="3">
    <source>
        <dbReference type="ARBA" id="ARBA00022741"/>
    </source>
</evidence>
<dbReference type="SUPFAM" id="SSF52540">
    <property type="entry name" value="P-loop containing nucleoside triphosphate hydrolases"/>
    <property type="match status" value="1"/>
</dbReference>
<evidence type="ECO:0000313" key="11">
    <source>
        <dbReference type="Proteomes" id="UP000004263"/>
    </source>
</evidence>
<reference evidence="10 11" key="1">
    <citation type="submission" date="2006-03" db="EMBL/GenBank/DDBJ databases">
        <authorList>
            <person name="Pinhassi J."/>
            <person name="Pedros-Alio C."/>
            <person name="Ferriera S."/>
            <person name="Johnson J."/>
            <person name="Kravitz S."/>
            <person name="Halpern A."/>
            <person name="Remington K."/>
            <person name="Beeson K."/>
            <person name="Tran B."/>
            <person name="Rogers Y.-H."/>
            <person name="Friedman R."/>
            <person name="Venter J.C."/>
        </authorList>
    </citation>
    <scope>NUCLEOTIDE SEQUENCE [LARGE SCALE GENOMIC DNA]</scope>
    <source>
        <strain evidence="10 11">RED65</strain>
    </source>
</reference>
<dbReference type="GO" id="GO:0016887">
    <property type="term" value="F:ATP hydrolysis activity"/>
    <property type="evidence" value="ECO:0007669"/>
    <property type="project" value="InterPro"/>
</dbReference>
<dbReference type="PROSITE" id="PS50929">
    <property type="entry name" value="ABC_TM1F"/>
    <property type="match status" value="1"/>
</dbReference>
<dbReference type="GO" id="GO:0005886">
    <property type="term" value="C:plasma membrane"/>
    <property type="evidence" value="ECO:0007669"/>
    <property type="project" value="UniProtKB-SubCell"/>
</dbReference>
<evidence type="ECO:0000256" key="5">
    <source>
        <dbReference type="ARBA" id="ARBA00022989"/>
    </source>
</evidence>
<evidence type="ECO:0000256" key="4">
    <source>
        <dbReference type="ARBA" id="ARBA00022840"/>
    </source>
</evidence>
<dbReference type="InterPro" id="IPR011527">
    <property type="entry name" value="ABC1_TM_dom"/>
</dbReference>
<comment type="caution">
    <text evidence="10">The sequence shown here is derived from an EMBL/GenBank/DDBJ whole genome shotgun (WGS) entry which is preliminary data.</text>
</comment>
<dbReference type="GO" id="GO:0005524">
    <property type="term" value="F:ATP binding"/>
    <property type="evidence" value="ECO:0007669"/>
    <property type="project" value="UniProtKB-KW"/>
</dbReference>
<keyword evidence="3" id="KW-0547">Nucleotide-binding</keyword>
<dbReference type="CDD" id="cd18575">
    <property type="entry name" value="ABC_6TM_bac_exporter_ABCB8_10_like"/>
    <property type="match status" value="1"/>
</dbReference>
<dbReference type="EMBL" id="AAQH01000001">
    <property type="protein sequence ID" value="EAT13816.1"/>
    <property type="molecule type" value="Genomic_DNA"/>
</dbReference>
<keyword evidence="5 7" id="KW-1133">Transmembrane helix</keyword>
<dbReference type="PANTHER" id="PTHR43394">
    <property type="entry name" value="ATP-DEPENDENT PERMEASE MDL1, MITOCHONDRIAL"/>
    <property type="match status" value="1"/>
</dbReference>
<evidence type="ECO:0000256" key="7">
    <source>
        <dbReference type="SAM" id="Phobius"/>
    </source>
</evidence>
<evidence type="ECO:0000256" key="6">
    <source>
        <dbReference type="ARBA" id="ARBA00023136"/>
    </source>
</evidence>
<name>Q1N5X6_9GAMM</name>
<organism evidence="10 11">
    <name type="scientific">Bermanella marisrubri</name>
    <dbReference type="NCBI Taxonomy" id="207949"/>
    <lineage>
        <taxon>Bacteria</taxon>
        <taxon>Pseudomonadati</taxon>
        <taxon>Pseudomonadota</taxon>
        <taxon>Gammaproteobacteria</taxon>
        <taxon>Oceanospirillales</taxon>
        <taxon>Oceanospirillaceae</taxon>
        <taxon>Bermanella</taxon>
    </lineage>
</organism>
<dbReference type="InterPro" id="IPR027417">
    <property type="entry name" value="P-loop_NTPase"/>
</dbReference>
<dbReference type="Pfam" id="PF00005">
    <property type="entry name" value="ABC_tran"/>
    <property type="match status" value="1"/>
</dbReference>
<accession>Q1N5X6</accession>
<dbReference type="InterPro" id="IPR003593">
    <property type="entry name" value="AAA+_ATPase"/>
</dbReference>
<dbReference type="FunFam" id="3.40.50.300:FF:000218">
    <property type="entry name" value="Multidrug ABC transporter ATP-binding protein"/>
    <property type="match status" value="1"/>
</dbReference>
<comment type="subcellular location">
    <subcellularLocation>
        <location evidence="1">Cell membrane</location>
        <topology evidence="1">Multi-pass membrane protein</topology>
    </subcellularLocation>
</comment>